<dbReference type="AlphaFoldDB" id="A0A7W8LCB4"/>
<comment type="caution">
    <text evidence="2">The sequence shown here is derived from an EMBL/GenBank/DDBJ whole genome shotgun (WGS) entry which is preliminary data.</text>
</comment>
<protein>
    <submittedName>
        <fullName evidence="2">Uncharacterized protein</fullName>
    </submittedName>
</protein>
<proteinExistence type="predicted"/>
<evidence type="ECO:0000313" key="3">
    <source>
        <dbReference type="Proteomes" id="UP000592820"/>
    </source>
</evidence>
<evidence type="ECO:0000256" key="1">
    <source>
        <dbReference type="SAM" id="MobiDB-lite"/>
    </source>
</evidence>
<evidence type="ECO:0000313" key="2">
    <source>
        <dbReference type="EMBL" id="MBB5404346.1"/>
    </source>
</evidence>
<organism evidence="2 3">
    <name type="scientific">Paraburkholderia youngii</name>
    <dbReference type="NCBI Taxonomy" id="2782701"/>
    <lineage>
        <taxon>Bacteria</taxon>
        <taxon>Pseudomonadati</taxon>
        <taxon>Pseudomonadota</taxon>
        <taxon>Betaproteobacteria</taxon>
        <taxon>Burkholderiales</taxon>
        <taxon>Burkholderiaceae</taxon>
        <taxon>Paraburkholderia</taxon>
    </lineage>
</organism>
<name>A0A7W8LCB4_9BURK</name>
<dbReference type="EMBL" id="JACHDE010000019">
    <property type="protein sequence ID" value="MBB5404346.1"/>
    <property type="molecule type" value="Genomic_DNA"/>
</dbReference>
<accession>A0A7W8LCB4</accession>
<reference evidence="2 3" key="1">
    <citation type="submission" date="2020-08" db="EMBL/GenBank/DDBJ databases">
        <title>Genomic Encyclopedia of Type Strains, Phase IV (KMG-V): Genome sequencing to study the core and pangenomes of soil and plant-associated prokaryotes.</title>
        <authorList>
            <person name="Whitman W."/>
        </authorList>
    </citation>
    <scope>NUCLEOTIDE SEQUENCE [LARGE SCALE GENOMIC DNA]</scope>
    <source>
        <strain evidence="2 3">JPY162</strain>
    </source>
</reference>
<feature type="region of interest" description="Disordered" evidence="1">
    <location>
        <begin position="26"/>
        <end position="90"/>
    </location>
</feature>
<gene>
    <name evidence="2" type="ORF">HDG41_006442</name>
</gene>
<dbReference type="Proteomes" id="UP000592820">
    <property type="component" value="Unassembled WGS sequence"/>
</dbReference>
<feature type="compositionally biased region" description="Polar residues" evidence="1">
    <location>
        <begin position="39"/>
        <end position="53"/>
    </location>
</feature>
<sequence>MLGAAVLLVSVAIQLAGCNGDDVAPPLTDKEASQPFAFGQSTPPGTLTPSTAPSRPPPKWRRESRRQPSCGRRFITQIRPPQPTHDICRRGGNIRTGYTIVHARFNRANQSDWLHRDIRTEPAGQSVQADTLHTVLFAMRFLLRPCHSSLAVRLTTIVNGITPRSRQPHRKGFHTTTDGFPSLRHRSFSSWCLSFVIFQPSGP</sequence>